<dbReference type="EMBL" id="AZBU02000008">
    <property type="protein sequence ID" value="TKR67146.1"/>
    <property type="molecule type" value="Genomic_DNA"/>
</dbReference>
<reference evidence="3 4" key="1">
    <citation type="journal article" date="2015" name="Genome Biol.">
        <title>Comparative genomics of Steinernema reveals deeply conserved gene regulatory networks.</title>
        <authorList>
            <person name="Dillman A.R."/>
            <person name="Macchietto M."/>
            <person name="Porter C.F."/>
            <person name="Rogers A."/>
            <person name="Williams B."/>
            <person name="Antoshechkin I."/>
            <person name="Lee M.M."/>
            <person name="Goodwin Z."/>
            <person name="Lu X."/>
            <person name="Lewis E.E."/>
            <person name="Goodrich-Blair H."/>
            <person name="Stock S.P."/>
            <person name="Adams B.J."/>
            <person name="Sternberg P.W."/>
            <person name="Mortazavi A."/>
        </authorList>
    </citation>
    <scope>NUCLEOTIDE SEQUENCE [LARGE SCALE GENOMIC DNA]</scope>
    <source>
        <strain evidence="3 4">ALL</strain>
    </source>
</reference>
<evidence type="ECO:0000256" key="1">
    <source>
        <dbReference type="SAM" id="MobiDB-lite"/>
    </source>
</evidence>
<gene>
    <name evidence="3" type="ORF">L596_023343</name>
</gene>
<accession>A0A4U5MDD3</accession>
<dbReference type="PANTHER" id="PTHR22989:SF3">
    <property type="entry name" value="METHYLTRANSFERASE FKBM DOMAIN-CONTAINING PROTEIN"/>
    <property type="match status" value="1"/>
</dbReference>
<proteinExistence type="predicted"/>
<feature type="signal peptide" evidence="2">
    <location>
        <begin position="1"/>
        <end position="27"/>
    </location>
</feature>
<feature type="region of interest" description="Disordered" evidence="1">
    <location>
        <begin position="49"/>
        <end position="132"/>
    </location>
</feature>
<dbReference type="Proteomes" id="UP000298663">
    <property type="component" value="Unassembled WGS sequence"/>
</dbReference>
<keyword evidence="2" id="KW-0732">Signal</keyword>
<dbReference type="OrthoDB" id="5775722at2759"/>
<evidence type="ECO:0000313" key="4">
    <source>
        <dbReference type="Proteomes" id="UP000298663"/>
    </source>
</evidence>
<sequence length="420" mass="47493">MKSFVLLLVAIVFVLLLFYELYSPTCPEPVYITVPPKIKIVYVPVTNAPKPPDPPAVPKEDPQQVVEEDWPKPESAKKPKEDERMPPPAKPPKPKSAEIPDSERLDELMPPDVIDKKNKEIREGDPAGDQKQPEIVIDNNVPKIDENAVLVARHPEPLPGNAHLKIEEISDLPENLRLFSKCLYIAMFKMVDVYANFEKANTYCVDALKINSSAIGRYVGIDDYKFFIDPNRINKELGEASHCVIISIGIVENATIEKQWKDKFDFCSFLGTFPNNKSSENAFKTFGQYLTHPLTSPAEDSKTPKDSESFDLIQFLREKAKVPSPIDQISISVPSLAYSSMSNFYVGGPLDRADYVVCSWNVDFPKPDKTLRNEFGLFMKQVTKEGRYLPLKFNNVAGVKIFFVNVEDPICVDRYAKNKF</sequence>
<name>A0A4U5MDD3_STECR</name>
<reference evidence="3 4" key="2">
    <citation type="journal article" date="2019" name="G3 (Bethesda)">
        <title>Hybrid Assembly of the Genome of the Entomopathogenic Nematode Steinernema carpocapsae Identifies the X-Chromosome.</title>
        <authorList>
            <person name="Serra L."/>
            <person name="Macchietto M."/>
            <person name="Macias-Munoz A."/>
            <person name="McGill C.J."/>
            <person name="Rodriguez I.M."/>
            <person name="Rodriguez B."/>
            <person name="Murad R."/>
            <person name="Mortazavi A."/>
        </authorList>
    </citation>
    <scope>NUCLEOTIDE SEQUENCE [LARGE SCALE GENOMIC DNA]</scope>
    <source>
        <strain evidence="3 4">ALL</strain>
    </source>
</reference>
<evidence type="ECO:0000256" key="2">
    <source>
        <dbReference type="SAM" id="SignalP"/>
    </source>
</evidence>
<dbReference type="AlphaFoldDB" id="A0A4U5MDD3"/>
<feature type="compositionally biased region" description="Basic and acidic residues" evidence="1">
    <location>
        <begin position="69"/>
        <end position="85"/>
    </location>
</feature>
<feature type="compositionally biased region" description="Basic and acidic residues" evidence="1">
    <location>
        <begin position="95"/>
        <end position="125"/>
    </location>
</feature>
<keyword evidence="4" id="KW-1185">Reference proteome</keyword>
<organism evidence="3 4">
    <name type="scientific">Steinernema carpocapsae</name>
    <name type="common">Entomopathogenic nematode</name>
    <dbReference type="NCBI Taxonomy" id="34508"/>
    <lineage>
        <taxon>Eukaryota</taxon>
        <taxon>Metazoa</taxon>
        <taxon>Ecdysozoa</taxon>
        <taxon>Nematoda</taxon>
        <taxon>Chromadorea</taxon>
        <taxon>Rhabditida</taxon>
        <taxon>Tylenchina</taxon>
        <taxon>Panagrolaimomorpha</taxon>
        <taxon>Strongyloidoidea</taxon>
        <taxon>Steinernematidae</taxon>
        <taxon>Steinernema</taxon>
    </lineage>
</organism>
<dbReference type="PANTHER" id="PTHR22989">
    <property type="entry name" value="UNCHARACTERIZED DUF13 C.ELEGANS"/>
    <property type="match status" value="1"/>
</dbReference>
<comment type="caution">
    <text evidence="3">The sequence shown here is derived from an EMBL/GenBank/DDBJ whole genome shotgun (WGS) entry which is preliminary data.</text>
</comment>
<evidence type="ECO:0000313" key="3">
    <source>
        <dbReference type="EMBL" id="TKR67146.1"/>
    </source>
</evidence>
<feature type="chain" id="PRO_5020361481" evidence="2">
    <location>
        <begin position="28"/>
        <end position="420"/>
    </location>
</feature>
<protein>
    <submittedName>
        <fullName evidence="3">Uncharacterized protein</fullName>
    </submittedName>
</protein>